<dbReference type="InterPro" id="IPR015947">
    <property type="entry name" value="PUA-like_sf"/>
</dbReference>
<evidence type="ECO:0000313" key="2">
    <source>
        <dbReference type="Proteomes" id="UP000178570"/>
    </source>
</evidence>
<evidence type="ECO:0000313" key="1">
    <source>
        <dbReference type="EMBL" id="OGY40998.1"/>
    </source>
</evidence>
<reference evidence="1 2" key="1">
    <citation type="journal article" date="2016" name="Nat. Commun.">
        <title>Thousands of microbial genomes shed light on interconnected biogeochemical processes in an aquifer system.</title>
        <authorList>
            <person name="Anantharaman K."/>
            <person name="Brown C.T."/>
            <person name="Hug L.A."/>
            <person name="Sharon I."/>
            <person name="Castelle C.J."/>
            <person name="Probst A.J."/>
            <person name="Thomas B.C."/>
            <person name="Singh A."/>
            <person name="Wilkins M.J."/>
            <person name="Karaoz U."/>
            <person name="Brodie E.L."/>
            <person name="Williams K.H."/>
            <person name="Hubbard S.S."/>
            <person name="Banfield J.F."/>
        </authorList>
    </citation>
    <scope>NUCLEOTIDE SEQUENCE [LARGE SCALE GENOMIC DNA]</scope>
</reference>
<dbReference type="STRING" id="1797529.A2570_01695"/>
<dbReference type="AlphaFoldDB" id="A0A1G1XLV7"/>
<protein>
    <recommendedName>
        <fullName evidence="3">ASCH domain-containing protein</fullName>
    </recommendedName>
</protein>
<name>A0A1G1XLV7_9BACT</name>
<organism evidence="1 2">
    <name type="scientific">Candidatus Brennerbacteria bacterium RIFOXYD1_FULL_41_16</name>
    <dbReference type="NCBI Taxonomy" id="1797529"/>
    <lineage>
        <taxon>Bacteria</taxon>
        <taxon>Candidatus Brenneribacteriota</taxon>
    </lineage>
</organism>
<comment type="caution">
    <text evidence="1">The sequence shown here is derived from an EMBL/GenBank/DDBJ whole genome shotgun (WGS) entry which is preliminary data.</text>
</comment>
<sequence length="141" mass="16276">MDHVAIMKKSWNLLPKILSGEKTIESRWYKTKGEAWGKVKKGDMVYFKNSGEPVGLKAEVAKALQFENLKLAMIREIMKKYGKEIGLSDFHGFYQWAKDKKYCVLIFLKDVREVEAFSINKAGFGLVRAWLTVKNIKTIKI</sequence>
<proteinExistence type="predicted"/>
<dbReference type="EMBL" id="MHHY01000002">
    <property type="protein sequence ID" value="OGY40998.1"/>
    <property type="molecule type" value="Genomic_DNA"/>
</dbReference>
<evidence type="ECO:0008006" key="3">
    <source>
        <dbReference type="Google" id="ProtNLM"/>
    </source>
</evidence>
<gene>
    <name evidence="1" type="ORF">A2570_01695</name>
</gene>
<dbReference type="Gene3D" id="2.30.130.30">
    <property type="entry name" value="Hypothetical protein"/>
    <property type="match status" value="1"/>
</dbReference>
<dbReference type="SUPFAM" id="SSF88697">
    <property type="entry name" value="PUA domain-like"/>
    <property type="match status" value="1"/>
</dbReference>
<dbReference type="Proteomes" id="UP000178570">
    <property type="component" value="Unassembled WGS sequence"/>
</dbReference>
<accession>A0A1G1XLV7</accession>